<protein>
    <submittedName>
        <fullName evidence="8">Bacteriohemerythrin</fullName>
    </submittedName>
    <submittedName>
        <fullName evidence="7">Hemerythrin-like metal-binding domain-containing protein</fullName>
    </submittedName>
</protein>
<organism evidence="7 10">
    <name type="scientific">Helicobacter bilis</name>
    <dbReference type="NCBI Taxonomy" id="37372"/>
    <lineage>
        <taxon>Bacteria</taxon>
        <taxon>Pseudomonadati</taxon>
        <taxon>Campylobacterota</taxon>
        <taxon>Epsilonproteobacteria</taxon>
        <taxon>Campylobacterales</taxon>
        <taxon>Helicobacteraceae</taxon>
        <taxon>Helicobacter</taxon>
    </lineage>
</organism>
<evidence type="ECO:0000313" key="8">
    <source>
        <dbReference type="EMBL" id="TLE03701.1"/>
    </source>
</evidence>
<dbReference type="Gene3D" id="1.20.120.50">
    <property type="entry name" value="Hemerythrin-like"/>
    <property type="match status" value="1"/>
</dbReference>
<accession>A0A1Q2LEI3</accession>
<keyword evidence="3" id="KW-0479">Metal-binding</keyword>
<evidence type="ECO:0000256" key="2">
    <source>
        <dbReference type="ARBA" id="ARBA00022621"/>
    </source>
</evidence>
<dbReference type="PANTHER" id="PTHR37164">
    <property type="entry name" value="BACTERIOHEMERYTHRIN"/>
    <property type="match status" value="1"/>
</dbReference>
<dbReference type="InterPro" id="IPR012312">
    <property type="entry name" value="Hemerythrin-like"/>
</dbReference>
<dbReference type="NCBIfam" id="NF033749">
    <property type="entry name" value="bact_hemeryth"/>
    <property type="match status" value="1"/>
</dbReference>
<evidence type="ECO:0000256" key="3">
    <source>
        <dbReference type="ARBA" id="ARBA00022723"/>
    </source>
</evidence>
<evidence type="ECO:0000313" key="7">
    <source>
        <dbReference type="EMBL" id="AQQ58843.1"/>
    </source>
</evidence>
<feature type="compositionally biased region" description="Polar residues" evidence="5">
    <location>
        <begin position="159"/>
        <end position="170"/>
    </location>
</feature>
<comment type="similarity">
    <text evidence="1">Belongs to the hemerythrin family.</text>
</comment>
<dbReference type="EMBL" id="CP019645">
    <property type="protein sequence ID" value="AQQ58843.1"/>
    <property type="molecule type" value="Genomic_DNA"/>
</dbReference>
<reference evidence="8 9" key="1">
    <citation type="journal article" date="2014" name="Genome Announc.">
        <title>Draft genome sequences of eight enterohepatic helicobacter species isolated from both laboratory and wild rodents.</title>
        <authorList>
            <person name="Sheh A."/>
            <person name="Shen Z."/>
            <person name="Fox J.G."/>
        </authorList>
    </citation>
    <scope>NUCLEOTIDE SEQUENCE [LARGE SCALE GENOMIC DNA]</scope>
    <source>
        <strain evidence="8 9">Missouri</strain>
    </source>
</reference>
<evidence type="ECO:0000256" key="1">
    <source>
        <dbReference type="ARBA" id="ARBA00010587"/>
    </source>
</evidence>
<sequence length="224" mass="26492">MLPKWSKEYSVHNFMIDEQHKKLFELANIADNMIGKQTNPLEIKQVLVALFDYMKTHFRDEEAYMESIQFPALETHREHHKEIVSEMTLLIKNMKYDFKQQLAIITEQWLVRHILQEDMRIGEYQQEMLEKKRAKENKELESENNILEDAFVESEHSAQSKPENNPTLNSTKAIQKDSVLHIYSCMCGKVYNISDPIHAQIQQGKKIYCKHCNTNITYINDMKV</sequence>
<dbReference type="RefSeq" id="WP_004087081.1">
    <property type="nucleotide sequence ID" value="NZ_CABKOK010000007.1"/>
</dbReference>
<feature type="domain" description="Hemerythrin-like" evidence="6">
    <location>
        <begin position="15"/>
        <end position="121"/>
    </location>
</feature>
<dbReference type="NCBIfam" id="TIGR02481">
    <property type="entry name" value="hemeryth_dom"/>
    <property type="match status" value="1"/>
</dbReference>
<reference evidence="7 10" key="2">
    <citation type="submission" date="2017-02" db="EMBL/GenBank/DDBJ databases">
        <title>Whole genome sequencing of Helicobacter bilis strain AAQJH.</title>
        <authorList>
            <person name="Conlan S."/>
            <person name="Thomas P.J."/>
            <person name="Mullikin J."/>
            <person name="Palmore T.N."/>
            <person name="Frank K.M."/>
            <person name="Segre J.A."/>
        </authorList>
    </citation>
    <scope>NUCLEOTIDE SEQUENCE [LARGE SCALE GENOMIC DNA]</scope>
    <source>
        <strain evidence="7 10">AAQJH</strain>
    </source>
</reference>
<evidence type="ECO:0000256" key="4">
    <source>
        <dbReference type="ARBA" id="ARBA00023004"/>
    </source>
</evidence>
<dbReference type="Proteomes" id="UP000188298">
    <property type="component" value="Chromosome"/>
</dbReference>
<dbReference type="InterPro" id="IPR050669">
    <property type="entry name" value="Hemerythrin"/>
</dbReference>
<evidence type="ECO:0000313" key="9">
    <source>
        <dbReference type="Proteomes" id="UP000029870"/>
    </source>
</evidence>
<dbReference type="GO" id="GO:0046872">
    <property type="term" value="F:metal ion binding"/>
    <property type="evidence" value="ECO:0007669"/>
    <property type="project" value="UniProtKB-KW"/>
</dbReference>
<proteinExistence type="inferred from homology"/>
<evidence type="ECO:0000259" key="6">
    <source>
        <dbReference type="Pfam" id="PF01814"/>
    </source>
</evidence>
<dbReference type="SUPFAM" id="SSF47188">
    <property type="entry name" value="Hemerythrin-like"/>
    <property type="match status" value="1"/>
</dbReference>
<dbReference type="KEGG" id="hbl:XJ32_00635"/>
<dbReference type="AlphaFoldDB" id="A0A1Q2LEI3"/>
<name>A0A1Q2LEI3_9HELI</name>
<dbReference type="InterPro" id="IPR016131">
    <property type="entry name" value="Haemerythrin_Fe_BS"/>
</dbReference>
<gene>
    <name evidence="8" type="ORF">LS77_008230</name>
    <name evidence="7" type="ORF">XJ32_00635</name>
</gene>
<keyword evidence="2" id="KW-0561">Oxygen transport</keyword>
<reference evidence="8" key="3">
    <citation type="submission" date="2018-04" db="EMBL/GenBank/DDBJ databases">
        <authorList>
            <person name="Sheh A."/>
            <person name="Shen Z."/>
            <person name="Mannion A.J."/>
            <person name="Fox J.G."/>
        </authorList>
    </citation>
    <scope>NUCLEOTIDE SEQUENCE</scope>
    <source>
        <strain evidence="8">Missouri</strain>
    </source>
</reference>
<dbReference type="InterPro" id="IPR012827">
    <property type="entry name" value="Hemerythrin_metal-bd"/>
</dbReference>
<dbReference type="GO" id="GO:0005344">
    <property type="term" value="F:oxygen carrier activity"/>
    <property type="evidence" value="ECO:0007669"/>
    <property type="project" value="UniProtKB-KW"/>
</dbReference>
<dbReference type="Proteomes" id="UP000029870">
    <property type="component" value="Unassembled WGS sequence"/>
</dbReference>
<dbReference type="InterPro" id="IPR035938">
    <property type="entry name" value="Hemerythrin-like_sf"/>
</dbReference>
<dbReference type="EMBL" id="JRPH02000026">
    <property type="protein sequence ID" value="TLE03701.1"/>
    <property type="molecule type" value="Genomic_DNA"/>
</dbReference>
<dbReference type="GeneID" id="60656755"/>
<feature type="region of interest" description="Disordered" evidence="5">
    <location>
        <begin position="151"/>
        <end position="170"/>
    </location>
</feature>
<evidence type="ECO:0000313" key="10">
    <source>
        <dbReference type="Proteomes" id="UP000188298"/>
    </source>
</evidence>
<dbReference type="Pfam" id="PF01814">
    <property type="entry name" value="Hemerythrin"/>
    <property type="match status" value="1"/>
</dbReference>
<keyword evidence="2" id="KW-0813">Transport</keyword>
<dbReference type="CDD" id="cd12107">
    <property type="entry name" value="Hemerythrin"/>
    <property type="match status" value="1"/>
</dbReference>
<dbReference type="PANTHER" id="PTHR37164:SF1">
    <property type="entry name" value="BACTERIOHEMERYTHRIN"/>
    <property type="match status" value="1"/>
</dbReference>
<dbReference type="STRING" id="37372.XJ32_00635"/>
<evidence type="ECO:0000256" key="5">
    <source>
        <dbReference type="SAM" id="MobiDB-lite"/>
    </source>
</evidence>
<keyword evidence="4" id="KW-0408">Iron</keyword>
<dbReference type="PROSITE" id="PS00550">
    <property type="entry name" value="HEMERYTHRINS"/>
    <property type="match status" value="1"/>
</dbReference>